<sequence>MNCIIVDDEDMSRNIVRHFVEQTSFLTLAKECADAIEAANFLQQNPVDLLFLDIEMPQMTGMELVKSLQVKPQVIFITSRSDYAVEAFEYNVTDYLVKPITYARFLKAVTKAKEVFDAQQPIQLHSKDLYIKSDSKIVKISLKDLLYVEALADYVMMYTASGSRHVVHSTMKGVEKKLNSGEFIRVHRSFIVNIEKIEAIEDLSIIINKKLIPIGASYKDNFLKKLNIL</sequence>
<dbReference type="SUPFAM" id="SSF52172">
    <property type="entry name" value="CheY-like"/>
    <property type="match status" value="1"/>
</dbReference>
<gene>
    <name evidence="4" type="ORF">GXP67_04215</name>
</gene>
<name>A0A6C0GD54_9BACT</name>
<protein>
    <submittedName>
        <fullName evidence="4">Response regulator transcription factor</fullName>
    </submittedName>
</protein>
<evidence type="ECO:0000256" key="1">
    <source>
        <dbReference type="PROSITE-ProRule" id="PRU00169"/>
    </source>
</evidence>
<dbReference type="Pfam" id="PF04397">
    <property type="entry name" value="LytTR"/>
    <property type="match status" value="1"/>
</dbReference>
<feature type="domain" description="Response regulatory" evidence="2">
    <location>
        <begin position="2"/>
        <end position="113"/>
    </location>
</feature>
<proteinExistence type="predicted"/>
<accession>A0A6C0GD54</accession>
<dbReference type="InterPro" id="IPR007492">
    <property type="entry name" value="LytTR_DNA-bd_dom"/>
</dbReference>
<evidence type="ECO:0000313" key="5">
    <source>
        <dbReference type="Proteomes" id="UP000480178"/>
    </source>
</evidence>
<dbReference type="Proteomes" id="UP000480178">
    <property type="component" value="Chromosome"/>
</dbReference>
<keyword evidence="1" id="KW-0597">Phosphoprotein</keyword>
<dbReference type="PANTHER" id="PTHR37299:SF1">
    <property type="entry name" value="STAGE 0 SPORULATION PROTEIN A HOMOLOG"/>
    <property type="match status" value="1"/>
</dbReference>
<feature type="modified residue" description="4-aspartylphosphate" evidence="1">
    <location>
        <position position="53"/>
    </location>
</feature>
<dbReference type="EMBL" id="CP048222">
    <property type="protein sequence ID" value="QHT65929.1"/>
    <property type="molecule type" value="Genomic_DNA"/>
</dbReference>
<dbReference type="SMART" id="SM00448">
    <property type="entry name" value="REC"/>
    <property type="match status" value="1"/>
</dbReference>
<dbReference type="AlphaFoldDB" id="A0A6C0GD54"/>
<dbReference type="RefSeq" id="WP_162442002.1">
    <property type="nucleotide sequence ID" value="NZ_CP048222.1"/>
</dbReference>
<dbReference type="Gene3D" id="3.40.50.2300">
    <property type="match status" value="1"/>
</dbReference>
<dbReference type="PANTHER" id="PTHR37299">
    <property type="entry name" value="TRANSCRIPTIONAL REGULATOR-RELATED"/>
    <property type="match status" value="1"/>
</dbReference>
<dbReference type="Pfam" id="PF00072">
    <property type="entry name" value="Response_reg"/>
    <property type="match status" value="1"/>
</dbReference>
<dbReference type="KEGG" id="rhoz:GXP67_04215"/>
<dbReference type="PROSITE" id="PS50930">
    <property type="entry name" value="HTH_LYTTR"/>
    <property type="match status" value="1"/>
</dbReference>
<feature type="domain" description="HTH LytTR-type" evidence="3">
    <location>
        <begin position="129"/>
        <end position="201"/>
    </location>
</feature>
<dbReference type="InterPro" id="IPR001789">
    <property type="entry name" value="Sig_transdc_resp-reg_receiver"/>
</dbReference>
<organism evidence="4 5">
    <name type="scientific">Rhodocytophaga rosea</name>
    <dbReference type="NCBI Taxonomy" id="2704465"/>
    <lineage>
        <taxon>Bacteria</taxon>
        <taxon>Pseudomonadati</taxon>
        <taxon>Bacteroidota</taxon>
        <taxon>Cytophagia</taxon>
        <taxon>Cytophagales</taxon>
        <taxon>Rhodocytophagaceae</taxon>
        <taxon>Rhodocytophaga</taxon>
    </lineage>
</organism>
<dbReference type="InterPro" id="IPR011006">
    <property type="entry name" value="CheY-like_superfamily"/>
</dbReference>
<dbReference type="SMART" id="SM00850">
    <property type="entry name" value="LytTR"/>
    <property type="match status" value="1"/>
</dbReference>
<dbReference type="PROSITE" id="PS50110">
    <property type="entry name" value="RESPONSE_REGULATORY"/>
    <property type="match status" value="1"/>
</dbReference>
<dbReference type="InterPro" id="IPR046947">
    <property type="entry name" value="LytR-like"/>
</dbReference>
<keyword evidence="5" id="KW-1185">Reference proteome</keyword>
<evidence type="ECO:0000259" key="3">
    <source>
        <dbReference type="PROSITE" id="PS50930"/>
    </source>
</evidence>
<evidence type="ECO:0000313" key="4">
    <source>
        <dbReference type="EMBL" id="QHT65929.1"/>
    </source>
</evidence>
<dbReference type="GO" id="GO:0003677">
    <property type="term" value="F:DNA binding"/>
    <property type="evidence" value="ECO:0007669"/>
    <property type="project" value="InterPro"/>
</dbReference>
<dbReference type="Gene3D" id="2.40.50.1020">
    <property type="entry name" value="LytTr DNA-binding domain"/>
    <property type="match status" value="1"/>
</dbReference>
<dbReference type="GO" id="GO:0000156">
    <property type="term" value="F:phosphorelay response regulator activity"/>
    <property type="evidence" value="ECO:0007669"/>
    <property type="project" value="InterPro"/>
</dbReference>
<evidence type="ECO:0000259" key="2">
    <source>
        <dbReference type="PROSITE" id="PS50110"/>
    </source>
</evidence>
<reference evidence="4 5" key="1">
    <citation type="submission" date="2020-01" db="EMBL/GenBank/DDBJ databases">
        <authorList>
            <person name="Kim M.K."/>
        </authorList>
    </citation>
    <scope>NUCLEOTIDE SEQUENCE [LARGE SCALE GENOMIC DNA]</scope>
    <source>
        <strain evidence="4 5">172606-1</strain>
    </source>
</reference>